<dbReference type="InterPro" id="IPR051459">
    <property type="entry name" value="Cytochrome_c-type_DH"/>
</dbReference>
<keyword evidence="7" id="KW-1185">Reference proteome</keyword>
<proteinExistence type="predicted"/>
<dbReference type="InterPro" id="IPR009056">
    <property type="entry name" value="Cyt_c-like_dom"/>
</dbReference>
<dbReference type="Pfam" id="PF13442">
    <property type="entry name" value="Cytochrome_CBB3"/>
    <property type="match status" value="1"/>
</dbReference>
<name>A0A0N8HA65_9BACT</name>
<evidence type="ECO:0000313" key="6">
    <source>
        <dbReference type="EMBL" id="KPM49308.1"/>
    </source>
</evidence>
<keyword evidence="2 4" id="KW-0479">Metal-binding</keyword>
<organism evidence="6 7">
    <name type="scientific">Jiulongibacter sediminis</name>
    <dbReference type="NCBI Taxonomy" id="1605367"/>
    <lineage>
        <taxon>Bacteria</taxon>
        <taxon>Pseudomonadati</taxon>
        <taxon>Bacteroidota</taxon>
        <taxon>Cytophagia</taxon>
        <taxon>Cytophagales</taxon>
        <taxon>Leadbetterellaceae</taxon>
        <taxon>Jiulongibacter</taxon>
    </lineage>
</organism>
<sequence>MRNSLKVLIVSVLLSGCTSAEELEYEQYLVNGEILYKQRCANCHGEKGEGLRNLYPALAGNAVLGNTSQVICLIKNGIRADQAQSKQAMPPNPELFDLDIAQLVTFLKDKYAGKPQKVTANEVKEILLDCAP</sequence>
<comment type="caution">
    <text evidence="6">The sequence shown here is derived from an EMBL/GenBank/DDBJ whole genome shotgun (WGS) entry which is preliminary data.</text>
</comment>
<protein>
    <recommendedName>
        <fullName evidence="5">Cytochrome c domain-containing protein</fullName>
    </recommendedName>
</protein>
<evidence type="ECO:0000256" key="4">
    <source>
        <dbReference type="PROSITE-ProRule" id="PRU00433"/>
    </source>
</evidence>
<gene>
    <name evidence="6" type="ORF">AFM12_01400</name>
</gene>
<dbReference type="Gene3D" id="1.10.760.10">
    <property type="entry name" value="Cytochrome c-like domain"/>
    <property type="match status" value="1"/>
</dbReference>
<keyword evidence="1 4" id="KW-0349">Heme</keyword>
<dbReference type="GO" id="GO:0046872">
    <property type="term" value="F:metal ion binding"/>
    <property type="evidence" value="ECO:0007669"/>
    <property type="project" value="UniProtKB-KW"/>
</dbReference>
<dbReference type="STRING" id="1605367.AFM12_01400"/>
<dbReference type="PROSITE" id="PS51257">
    <property type="entry name" value="PROKAR_LIPOPROTEIN"/>
    <property type="match status" value="1"/>
</dbReference>
<feature type="domain" description="Cytochrome c" evidence="5">
    <location>
        <begin position="27"/>
        <end position="111"/>
    </location>
</feature>
<dbReference type="AlphaFoldDB" id="A0A0N8HA65"/>
<dbReference type="SUPFAM" id="SSF46626">
    <property type="entry name" value="Cytochrome c"/>
    <property type="match status" value="1"/>
</dbReference>
<dbReference type="PANTHER" id="PTHR35008:SF8">
    <property type="entry name" value="ALCOHOL DEHYDROGENASE CYTOCHROME C SUBUNIT"/>
    <property type="match status" value="1"/>
</dbReference>
<evidence type="ECO:0000256" key="3">
    <source>
        <dbReference type="ARBA" id="ARBA00023004"/>
    </source>
</evidence>
<keyword evidence="3 4" id="KW-0408">Iron</keyword>
<evidence type="ECO:0000256" key="1">
    <source>
        <dbReference type="ARBA" id="ARBA00022617"/>
    </source>
</evidence>
<dbReference type="EMBL" id="LGTQ01000005">
    <property type="protein sequence ID" value="KPM49308.1"/>
    <property type="molecule type" value="Genomic_DNA"/>
</dbReference>
<reference evidence="6 7" key="1">
    <citation type="submission" date="2015-07" db="EMBL/GenBank/DDBJ databases">
        <title>The draft genome sequence of Leadbetterella sp. JN14-9.</title>
        <authorList>
            <person name="Liu Y."/>
            <person name="Du J."/>
            <person name="Shao Z."/>
        </authorList>
    </citation>
    <scope>NUCLEOTIDE SEQUENCE [LARGE SCALE GENOMIC DNA]</scope>
    <source>
        <strain evidence="6 7">JN14-9</strain>
    </source>
</reference>
<dbReference type="OrthoDB" id="9811395at2"/>
<dbReference type="GO" id="GO:0020037">
    <property type="term" value="F:heme binding"/>
    <property type="evidence" value="ECO:0007669"/>
    <property type="project" value="InterPro"/>
</dbReference>
<dbReference type="Proteomes" id="UP000050454">
    <property type="component" value="Unassembled WGS sequence"/>
</dbReference>
<dbReference type="PANTHER" id="PTHR35008">
    <property type="entry name" value="BLL4482 PROTEIN-RELATED"/>
    <property type="match status" value="1"/>
</dbReference>
<dbReference type="RefSeq" id="WP_055143444.1">
    <property type="nucleotide sequence ID" value="NZ_JXSZ01000005.1"/>
</dbReference>
<evidence type="ECO:0000313" key="7">
    <source>
        <dbReference type="Proteomes" id="UP000050454"/>
    </source>
</evidence>
<accession>A0A0N8HA65</accession>
<evidence type="ECO:0000256" key="2">
    <source>
        <dbReference type="ARBA" id="ARBA00022723"/>
    </source>
</evidence>
<dbReference type="PROSITE" id="PS51007">
    <property type="entry name" value="CYTC"/>
    <property type="match status" value="1"/>
</dbReference>
<evidence type="ECO:0000259" key="5">
    <source>
        <dbReference type="PROSITE" id="PS51007"/>
    </source>
</evidence>
<dbReference type="InterPro" id="IPR036909">
    <property type="entry name" value="Cyt_c-like_dom_sf"/>
</dbReference>
<dbReference type="GO" id="GO:0009055">
    <property type="term" value="F:electron transfer activity"/>
    <property type="evidence" value="ECO:0007669"/>
    <property type="project" value="InterPro"/>
</dbReference>